<comment type="caution">
    <text evidence="2">The sequence shown here is derived from an EMBL/GenBank/DDBJ whole genome shotgun (WGS) entry which is preliminary data.</text>
</comment>
<proteinExistence type="predicted"/>
<evidence type="ECO:0000256" key="1">
    <source>
        <dbReference type="SAM" id="MobiDB-lite"/>
    </source>
</evidence>
<dbReference type="EMBL" id="CAJHIA010000010">
    <property type="protein sequence ID" value="CAD6443668.1"/>
    <property type="molecule type" value="Genomic_DNA"/>
</dbReference>
<name>A0A8H2VS24_9HELO</name>
<evidence type="ECO:0000313" key="2">
    <source>
        <dbReference type="EMBL" id="CAD6443668.1"/>
    </source>
</evidence>
<dbReference type="OrthoDB" id="3565135at2759"/>
<evidence type="ECO:0000313" key="3">
    <source>
        <dbReference type="Proteomes" id="UP000624404"/>
    </source>
</evidence>
<sequence length="216" mass="25454">MDGNPIVGVGPMNQVQNIALWLRNSYKQRAYQIRDALIAHGNLESSFPVAYWPPSLPPDDYEDDDDEGEDEEDEDNEEVPFCLRYDEIKNYLINQKRELAIDTMKFRMPEHTLHQYIRRNGGINLSAEEWREFLLTCTERMELFHNGWSTNLATPDTQVQVNISGEQAESFFNASMIYLTDRKEPWYRLDFWDADHVYEPGCSLDLCKFWIVCFYT</sequence>
<dbReference type="AlphaFoldDB" id="A0A8H2VS24"/>
<reference evidence="2" key="1">
    <citation type="submission" date="2020-10" db="EMBL/GenBank/DDBJ databases">
        <authorList>
            <person name="Kusch S."/>
        </authorList>
    </citation>
    <scope>NUCLEOTIDE SEQUENCE</scope>
    <source>
        <strain evidence="2">SwB9</strain>
    </source>
</reference>
<organism evidence="2 3">
    <name type="scientific">Sclerotinia trifoliorum</name>
    <dbReference type="NCBI Taxonomy" id="28548"/>
    <lineage>
        <taxon>Eukaryota</taxon>
        <taxon>Fungi</taxon>
        <taxon>Dikarya</taxon>
        <taxon>Ascomycota</taxon>
        <taxon>Pezizomycotina</taxon>
        <taxon>Leotiomycetes</taxon>
        <taxon>Helotiales</taxon>
        <taxon>Sclerotiniaceae</taxon>
        <taxon>Sclerotinia</taxon>
    </lineage>
</organism>
<keyword evidence="3" id="KW-1185">Reference proteome</keyword>
<accession>A0A8H2VS24</accession>
<gene>
    <name evidence="2" type="ORF">SCLTRI_LOCUS3461</name>
</gene>
<dbReference type="Proteomes" id="UP000624404">
    <property type="component" value="Unassembled WGS sequence"/>
</dbReference>
<protein>
    <submittedName>
        <fullName evidence="2">867892e6-dbc8-46d5-bfbf-774fe39b6e0c-CDS</fullName>
    </submittedName>
</protein>
<feature type="compositionally biased region" description="Acidic residues" evidence="1">
    <location>
        <begin position="59"/>
        <end position="78"/>
    </location>
</feature>
<feature type="region of interest" description="Disordered" evidence="1">
    <location>
        <begin position="53"/>
        <end position="78"/>
    </location>
</feature>